<dbReference type="GO" id="GO:0022857">
    <property type="term" value="F:transmembrane transporter activity"/>
    <property type="evidence" value="ECO:0007669"/>
    <property type="project" value="TreeGrafter"/>
</dbReference>
<evidence type="ECO:0000256" key="2">
    <source>
        <dbReference type="ARBA" id="ARBA00022475"/>
    </source>
</evidence>
<dbReference type="GO" id="GO:0005886">
    <property type="term" value="C:plasma membrane"/>
    <property type="evidence" value="ECO:0007669"/>
    <property type="project" value="UniProtKB-SubCell"/>
</dbReference>
<dbReference type="STRING" id="1735162.PeribacterB2_1104"/>
<feature type="domain" description="MacB-like periplasmic core" evidence="9">
    <location>
        <begin position="21"/>
        <end position="243"/>
    </location>
</feature>
<evidence type="ECO:0000313" key="10">
    <source>
        <dbReference type="EMBL" id="ALM13763.1"/>
    </source>
</evidence>
<feature type="domain" description="ABC3 transporter permease C-terminal" evidence="8">
    <location>
        <begin position="285"/>
        <end position="396"/>
    </location>
</feature>
<feature type="transmembrane region" description="Helical" evidence="7">
    <location>
        <begin position="366"/>
        <end position="387"/>
    </location>
</feature>
<evidence type="ECO:0000256" key="1">
    <source>
        <dbReference type="ARBA" id="ARBA00004651"/>
    </source>
</evidence>
<keyword evidence="5 7" id="KW-0472">Membrane</keyword>
<keyword evidence="2" id="KW-1003">Cell membrane</keyword>
<gene>
    <name evidence="10" type="ORF">PeribacterD1_1102</name>
</gene>
<accession>A0A0S1SQ94</accession>
<protein>
    <submittedName>
        <fullName evidence="10">Antimicrobial peptide ABC transporter permease</fullName>
    </submittedName>
</protein>
<feature type="transmembrane region" description="Helical" evidence="7">
    <location>
        <begin position="280"/>
        <end position="305"/>
    </location>
</feature>
<name>A0A0S1SM43_9BACT</name>
<feature type="transmembrane region" description="Helical" evidence="7">
    <location>
        <begin position="21"/>
        <end position="42"/>
    </location>
</feature>
<evidence type="ECO:0000256" key="3">
    <source>
        <dbReference type="ARBA" id="ARBA00022692"/>
    </source>
</evidence>
<reference evidence="11" key="1">
    <citation type="submission" date="2015-10" db="EMBL/GenBank/DDBJ databases">
        <title>Analysis of five complete genome sequences for members of the class Peribacteria in the recently recognized Peregrinibacteria bacterial phylum.</title>
        <authorList>
            <person name="Anantharaman K."/>
            <person name="Brown C.T."/>
            <person name="Burstein D."/>
            <person name="Castelle C.J."/>
            <person name="Probst A.J."/>
            <person name="Thomas B.C."/>
            <person name="Williams K.H."/>
            <person name="Banfield J.F."/>
        </authorList>
    </citation>
    <scope>NUCLEOTIDE SEQUENCE [LARGE SCALE GENOMIC DNA]</scope>
</reference>
<dbReference type="Pfam" id="PF12704">
    <property type="entry name" value="MacB_PCD"/>
    <property type="match status" value="1"/>
</dbReference>
<evidence type="ECO:0000259" key="8">
    <source>
        <dbReference type="Pfam" id="PF02687"/>
    </source>
</evidence>
<reference evidence="10 11" key="2">
    <citation type="journal article" date="2016" name="PeerJ">
        <title>Analysis of five complete genome sequences for members of the class Peribacteria in the recently recognized Peregrinibacteria bacterial phylum.</title>
        <authorList>
            <person name="Anantharaman K."/>
            <person name="Brown C.T."/>
            <person name="Burstein D."/>
            <person name="Castelle C.J."/>
            <person name="Probst A.J."/>
            <person name="Thomas B.C."/>
            <person name="Williams K.H."/>
            <person name="Banfield J.F."/>
        </authorList>
    </citation>
    <scope>NUCLEOTIDE SEQUENCE [LARGE SCALE GENOMIC DNA]</scope>
    <source>
        <strain evidence="10">RIFOXYD1_FULL_PER-ii_59_16</strain>
    </source>
</reference>
<dbReference type="EMBL" id="CP013065">
    <property type="protein sequence ID" value="ALM13763.1"/>
    <property type="molecule type" value="Genomic_DNA"/>
</dbReference>
<feature type="transmembrane region" description="Helical" evidence="7">
    <location>
        <begin position="326"/>
        <end position="354"/>
    </location>
</feature>
<dbReference type="AlphaFoldDB" id="A0A0S1SM43"/>
<dbReference type="Proteomes" id="UP000069135">
    <property type="component" value="Chromosome"/>
</dbReference>
<evidence type="ECO:0000256" key="6">
    <source>
        <dbReference type="ARBA" id="ARBA00038076"/>
    </source>
</evidence>
<comment type="subcellular location">
    <subcellularLocation>
        <location evidence="1">Cell membrane</location>
        <topology evidence="1">Multi-pass membrane protein</topology>
    </subcellularLocation>
</comment>
<dbReference type="PANTHER" id="PTHR30572">
    <property type="entry name" value="MEMBRANE COMPONENT OF TRANSPORTER-RELATED"/>
    <property type="match status" value="1"/>
</dbReference>
<dbReference type="InterPro" id="IPR003838">
    <property type="entry name" value="ABC3_permease_C"/>
</dbReference>
<dbReference type="PANTHER" id="PTHR30572:SF4">
    <property type="entry name" value="ABC TRANSPORTER PERMEASE YTRF"/>
    <property type="match status" value="1"/>
</dbReference>
<dbReference type="KEGG" id="prf:PeribacterA2_1102"/>
<accession>A0A0S1SQW6</accession>
<evidence type="ECO:0000256" key="4">
    <source>
        <dbReference type="ARBA" id="ARBA00022989"/>
    </source>
</evidence>
<accession>A0A0S1SV32</accession>
<keyword evidence="3 7" id="KW-0812">Transmembrane</keyword>
<comment type="similarity">
    <text evidence="6">Belongs to the ABC-4 integral membrane protein family.</text>
</comment>
<accession>A0A0S1SM43</accession>
<dbReference type="InterPro" id="IPR025857">
    <property type="entry name" value="MacB_PCD"/>
</dbReference>
<organism evidence="10 11">
    <name type="scientific">Candidatus Peribacter riflensis</name>
    <dbReference type="NCBI Taxonomy" id="1735162"/>
    <lineage>
        <taxon>Bacteria</taxon>
        <taxon>Candidatus Peregrinibacteriota</taxon>
        <taxon>Candidatus Peribacteria</taxon>
        <taxon>Candidatus Peribacterales</taxon>
        <taxon>Candidatus Peribacteraceae</taxon>
        <taxon>Candidatus Peribacter</taxon>
    </lineage>
</organism>
<sequence>MNILENIRNALGAIGSNKMRSALTMLGVIIGVASVVLMVAIGQGAQKSVTSRIESLGTNLLAISPGSPTQTNVRFGGGSSTLPEEDIAAIREYVQGLSGIAPELRGRSQVIVGNLNVSTTVVGTTADYTTVRNAAVAYGSFLTEDDVAQFNKVAVLGPTVVQSLFPDTPNPLGSDIRIGNNIFTVIGVLESKGQQGFNDQDDMIVIPLSTMQQRITGRDVVSSIYVSVADQTAMEKTQMTITAVLLNAHGITDVSKQDFTVLNQADAVETLNEVTSTFTLLLGGIAAISLLVGGIGVMNIMLVSVTERTREIGIRKAIGAKKRDILLQFLVESTVLSVLGGIVGTLLSAGGAWIVRANFSLDATVAPSSVLLAFAFSVAVGIFFGMLPAWKAAKLRPIEALRYE</sequence>
<accession>A0A0S1SIM4</accession>
<dbReference type="PATRIC" id="fig|1735161.3.peg.1078"/>
<dbReference type="InterPro" id="IPR050250">
    <property type="entry name" value="Macrolide_Exporter_MacB"/>
</dbReference>
<evidence type="ECO:0000313" key="11">
    <source>
        <dbReference type="Proteomes" id="UP000069135"/>
    </source>
</evidence>
<evidence type="ECO:0000259" key="9">
    <source>
        <dbReference type="Pfam" id="PF12704"/>
    </source>
</evidence>
<evidence type="ECO:0000256" key="7">
    <source>
        <dbReference type="SAM" id="Phobius"/>
    </source>
</evidence>
<proteinExistence type="inferred from homology"/>
<keyword evidence="4 7" id="KW-1133">Transmembrane helix</keyword>
<dbReference type="Pfam" id="PF02687">
    <property type="entry name" value="FtsX"/>
    <property type="match status" value="1"/>
</dbReference>
<evidence type="ECO:0000256" key="5">
    <source>
        <dbReference type="ARBA" id="ARBA00023136"/>
    </source>
</evidence>